<dbReference type="EMBL" id="CAADRP010001588">
    <property type="protein sequence ID" value="VFU42766.1"/>
    <property type="molecule type" value="Genomic_DNA"/>
</dbReference>
<gene>
    <name evidence="1" type="ORF">SVIM_LOCUS259731</name>
</gene>
<protein>
    <submittedName>
        <fullName evidence="1">Uncharacterized protein</fullName>
    </submittedName>
</protein>
<organism evidence="1">
    <name type="scientific">Salix viminalis</name>
    <name type="common">Common osier</name>
    <name type="synonym">Basket willow</name>
    <dbReference type="NCBI Taxonomy" id="40686"/>
    <lineage>
        <taxon>Eukaryota</taxon>
        <taxon>Viridiplantae</taxon>
        <taxon>Streptophyta</taxon>
        <taxon>Embryophyta</taxon>
        <taxon>Tracheophyta</taxon>
        <taxon>Spermatophyta</taxon>
        <taxon>Magnoliopsida</taxon>
        <taxon>eudicotyledons</taxon>
        <taxon>Gunneridae</taxon>
        <taxon>Pentapetalae</taxon>
        <taxon>rosids</taxon>
        <taxon>fabids</taxon>
        <taxon>Malpighiales</taxon>
        <taxon>Salicaceae</taxon>
        <taxon>Saliceae</taxon>
        <taxon>Salix</taxon>
    </lineage>
</organism>
<evidence type="ECO:0000313" key="1">
    <source>
        <dbReference type="EMBL" id="VFU42766.1"/>
    </source>
</evidence>
<accession>A0A6N2LME2</accession>
<proteinExistence type="predicted"/>
<sequence>MINFCFILFKQGFRWLA</sequence>
<name>A0A6N2LME2_SALVM</name>
<dbReference type="AlphaFoldDB" id="A0A6N2LME2"/>
<reference evidence="1" key="1">
    <citation type="submission" date="2019-03" db="EMBL/GenBank/DDBJ databases">
        <authorList>
            <person name="Mank J."/>
            <person name="Almeida P."/>
        </authorList>
    </citation>
    <scope>NUCLEOTIDE SEQUENCE</scope>
    <source>
        <strain evidence="1">78183</strain>
    </source>
</reference>